<organism evidence="1 2">
    <name type="scientific">Cyclobacterium qasimii</name>
    <dbReference type="NCBI Taxonomy" id="1350429"/>
    <lineage>
        <taxon>Bacteria</taxon>
        <taxon>Pseudomonadati</taxon>
        <taxon>Bacteroidota</taxon>
        <taxon>Cytophagia</taxon>
        <taxon>Cytophagales</taxon>
        <taxon>Cyclobacteriaceae</taxon>
        <taxon>Cyclobacterium</taxon>
    </lineage>
</organism>
<dbReference type="GO" id="GO:0004519">
    <property type="term" value="F:endonuclease activity"/>
    <property type="evidence" value="ECO:0007669"/>
    <property type="project" value="UniProtKB-KW"/>
</dbReference>
<dbReference type="Proteomes" id="UP000321301">
    <property type="component" value="Unassembled WGS sequence"/>
</dbReference>
<dbReference type="AlphaFoldDB" id="A0A512CIY4"/>
<comment type="caution">
    <text evidence="1">The sequence shown here is derived from an EMBL/GenBank/DDBJ whole genome shotgun (WGS) entry which is preliminary data.</text>
</comment>
<protein>
    <submittedName>
        <fullName evidence="1">Restriction endonuclease subunit M</fullName>
    </submittedName>
</protein>
<dbReference type="EMBL" id="BJYV01000044">
    <property type="protein sequence ID" value="GEO24188.1"/>
    <property type="molecule type" value="Genomic_DNA"/>
</dbReference>
<keyword evidence="1" id="KW-0255">Endonuclease</keyword>
<evidence type="ECO:0000313" key="2">
    <source>
        <dbReference type="Proteomes" id="UP000321301"/>
    </source>
</evidence>
<evidence type="ECO:0000313" key="1">
    <source>
        <dbReference type="EMBL" id="GEO24188.1"/>
    </source>
</evidence>
<accession>A0A512CIY4</accession>
<proteinExistence type="predicted"/>
<gene>
    <name evidence="1" type="ORF">CQA01_47220</name>
</gene>
<keyword evidence="1" id="KW-0378">Hydrolase</keyword>
<reference evidence="1 2" key="1">
    <citation type="submission" date="2019-07" db="EMBL/GenBank/DDBJ databases">
        <title>Whole genome shotgun sequence of Cyclobacterium qasimii NBRC 106168.</title>
        <authorList>
            <person name="Hosoyama A."/>
            <person name="Uohara A."/>
            <person name="Ohji S."/>
            <person name="Ichikawa N."/>
        </authorList>
    </citation>
    <scope>NUCLEOTIDE SEQUENCE [LARGE SCALE GENOMIC DNA]</scope>
    <source>
        <strain evidence="1 2">NBRC 106168</strain>
    </source>
</reference>
<sequence>MRTGIDILENEIVDQYPSVLEILLRDHTTQRSIFWATDNYEQLGKAYSFNSQILPELITGDYGNIIMPRVQKDKLLQRSRSKKMAEVFTPSWICNAQNNLIDNAWFGRNDVFNSEIPVDNGVYKWEVNREKITFPKGKTWKDYIRDTRLEMACGEAPYIASRYDSTKGEFIQVENRVGILDRKLRVINENVDTTGKWLKAAQTAFKNTYAFEWQGDSLLLAREAMLATFIENYSIKFDKEPMLKSIQYIAYIISWNVWQMDGLKGVIPNSCGHIAETRVNLFGETETKHTFCEGCEKGNIRKHNGTYALIKDWCNKDSKTGKTGRKIRFIDLISNN</sequence>
<keyword evidence="2" id="KW-1185">Reference proteome</keyword>
<name>A0A512CIY4_9BACT</name>
<dbReference type="RefSeq" id="WP_020894100.1">
    <property type="nucleotide sequence ID" value="NZ_BJYV01000044.1"/>
</dbReference>
<keyword evidence="1" id="KW-0540">Nuclease</keyword>